<feature type="domain" description="Prolamin-like" evidence="3">
    <location>
        <begin position="54"/>
        <end position="126"/>
    </location>
</feature>
<dbReference type="AlphaFoldDB" id="A0AAF0Y020"/>
<name>A0AAF0Y020_DAUCS</name>
<reference evidence="4" key="1">
    <citation type="journal article" date="2016" name="Nat. Genet.">
        <title>A high-quality carrot genome assembly provides new insights into carotenoid accumulation and asterid genome evolution.</title>
        <authorList>
            <person name="Iorizzo M."/>
            <person name="Ellison S."/>
            <person name="Senalik D."/>
            <person name="Zeng P."/>
            <person name="Satapoomin P."/>
            <person name="Huang J."/>
            <person name="Bowman M."/>
            <person name="Iovene M."/>
            <person name="Sanseverino W."/>
            <person name="Cavagnaro P."/>
            <person name="Yildiz M."/>
            <person name="Macko-Podgorni A."/>
            <person name="Moranska E."/>
            <person name="Grzebelus E."/>
            <person name="Grzebelus D."/>
            <person name="Ashrafi H."/>
            <person name="Zheng Z."/>
            <person name="Cheng S."/>
            <person name="Spooner D."/>
            <person name="Van Deynze A."/>
            <person name="Simon P."/>
        </authorList>
    </citation>
    <scope>NUCLEOTIDE SEQUENCE</scope>
    <source>
        <tissue evidence="4">Leaf</tissue>
    </source>
</reference>
<dbReference type="PANTHER" id="PTHR31951">
    <property type="entry name" value="BIFUNCTIONAL INHIBITOR/LIPID-TRANSFER PROTEIN/SEED STORAGE 2S ALBUMIN SUPERFAMILY PROTEIN-RELATED"/>
    <property type="match status" value="1"/>
</dbReference>
<evidence type="ECO:0000259" key="3">
    <source>
        <dbReference type="Pfam" id="PF05617"/>
    </source>
</evidence>
<dbReference type="EMBL" id="CP093351">
    <property type="protein sequence ID" value="WOH16197.1"/>
    <property type="molecule type" value="Genomic_DNA"/>
</dbReference>
<feature type="chain" id="PRO_5041966752" description="Prolamin-like domain-containing protein" evidence="2">
    <location>
        <begin position="28"/>
        <end position="138"/>
    </location>
</feature>
<feature type="signal peptide" evidence="2">
    <location>
        <begin position="1"/>
        <end position="27"/>
    </location>
</feature>
<dbReference type="Pfam" id="PF05617">
    <property type="entry name" value="Prolamin_like"/>
    <property type="match status" value="1"/>
</dbReference>
<keyword evidence="1 2" id="KW-0732">Signal</keyword>
<dbReference type="PANTHER" id="PTHR31951:SF22">
    <property type="entry name" value="ECA1 GAMETOGENESIS RELATED FAMILY"/>
    <property type="match status" value="1"/>
</dbReference>
<reference evidence="4" key="2">
    <citation type="submission" date="2022-03" db="EMBL/GenBank/DDBJ databases">
        <title>Draft title - Genomic analysis of global carrot germplasm unveils the trajectory of domestication and the origin of high carotenoid orange carrot.</title>
        <authorList>
            <person name="Iorizzo M."/>
            <person name="Ellison S."/>
            <person name="Senalik D."/>
            <person name="Macko-Podgorni A."/>
            <person name="Grzebelus D."/>
            <person name="Bostan H."/>
            <person name="Rolling W."/>
            <person name="Curaba J."/>
            <person name="Simon P."/>
        </authorList>
    </citation>
    <scope>NUCLEOTIDE SEQUENCE</scope>
    <source>
        <tissue evidence="4">Leaf</tissue>
    </source>
</reference>
<organism evidence="4 5">
    <name type="scientific">Daucus carota subsp. sativus</name>
    <name type="common">Carrot</name>
    <dbReference type="NCBI Taxonomy" id="79200"/>
    <lineage>
        <taxon>Eukaryota</taxon>
        <taxon>Viridiplantae</taxon>
        <taxon>Streptophyta</taxon>
        <taxon>Embryophyta</taxon>
        <taxon>Tracheophyta</taxon>
        <taxon>Spermatophyta</taxon>
        <taxon>Magnoliopsida</taxon>
        <taxon>eudicotyledons</taxon>
        <taxon>Gunneridae</taxon>
        <taxon>Pentapetalae</taxon>
        <taxon>asterids</taxon>
        <taxon>campanulids</taxon>
        <taxon>Apiales</taxon>
        <taxon>Apiaceae</taxon>
        <taxon>Apioideae</taxon>
        <taxon>Scandiceae</taxon>
        <taxon>Daucinae</taxon>
        <taxon>Daucus</taxon>
        <taxon>Daucus sect. Daucus</taxon>
    </lineage>
</organism>
<evidence type="ECO:0000256" key="2">
    <source>
        <dbReference type="SAM" id="SignalP"/>
    </source>
</evidence>
<evidence type="ECO:0000313" key="4">
    <source>
        <dbReference type="EMBL" id="WOH16197.1"/>
    </source>
</evidence>
<dbReference type="Proteomes" id="UP000077755">
    <property type="component" value="Chromosome 9"/>
</dbReference>
<keyword evidence="5" id="KW-1185">Reference proteome</keyword>
<dbReference type="InterPro" id="IPR008502">
    <property type="entry name" value="Prolamin-like"/>
</dbReference>
<accession>A0AAF0Y020</accession>
<proteinExistence type="predicted"/>
<sequence length="138" mass="15079">MATNSTFLSTMVIFFAITFLLFAPSHQNEVTLSSSPSRSPNADPSAELRKFVAKCGAHLTSNCGKEIRNALLEIENVSGNCCGELVKMGLFCHKAMTRLALEQPPLFNEEQTATVMSNTMSVYNRCAKTVNNIVPSPF</sequence>
<gene>
    <name evidence="4" type="ORF">DCAR_0935746</name>
</gene>
<evidence type="ECO:0000313" key="5">
    <source>
        <dbReference type="Proteomes" id="UP000077755"/>
    </source>
</evidence>
<evidence type="ECO:0000256" key="1">
    <source>
        <dbReference type="ARBA" id="ARBA00022729"/>
    </source>
</evidence>
<protein>
    <recommendedName>
        <fullName evidence="3">Prolamin-like domain-containing protein</fullName>
    </recommendedName>
</protein>